<feature type="binding site" evidence="1">
    <location>
        <position position="124"/>
    </location>
    <ligand>
        <name>Mg(2+)</name>
        <dbReference type="ChEBI" id="CHEBI:18420"/>
    </ligand>
</feature>
<dbReference type="STRING" id="1855383.SAMN05216548_1302"/>
<keyword evidence="1" id="KW-0460">Magnesium</keyword>
<sequence>MPLSPDLVGAFGNVSTATITTILLKNGIRRTWMRGPMPLKAAEGRRVVGPAFTLRFVPAREDLAPPESWSSPTSTRAAIETMPEGAVEVVDAMGVTDAGIFGDIPCARMARRGLAGLVTDGVVRDLAGVTETGLPVGSAGTAAPASVAGLTFVGWQQPVGCGGVAVFPGDVIVADGDGTVVIPAALVEEVAFAGPEQERLEAWIMT</sequence>
<feature type="binding site" evidence="1">
    <location>
        <position position="125"/>
    </location>
    <ligand>
        <name>Mg(2+)</name>
        <dbReference type="ChEBI" id="CHEBI:18420"/>
    </ligand>
</feature>
<dbReference type="NCBIfam" id="NF006093">
    <property type="entry name" value="PRK08245.1"/>
    <property type="match status" value="1"/>
</dbReference>
<gene>
    <name evidence="2" type="ORF">SAMN05216548_1302</name>
</gene>
<keyword evidence="1" id="KW-0479">Metal-binding</keyword>
<evidence type="ECO:0000313" key="2">
    <source>
        <dbReference type="EMBL" id="SER60593.1"/>
    </source>
</evidence>
<organism evidence="2 3">
    <name type="scientific">Faunimonas pinastri</name>
    <dbReference type="NCBI Taxonomy" id="1855383"/>
    <lineage>
        <taxon>Bacteria</taxon>
        <taxon>Pseudomonadati</taxon>
        <taxon>Pseudomonadota</taxon>
        <taxon>Alphaproteobacteria</taxon>
        <taxon>Hyphomicrobiales</taxon>
        <taxon>Afifellaceae</taxon>
        <taxon>Faunimonas</taxon>
    </lineage>
</organism>
<evidence type="ECO:0000313" key="3">
    <source>
        <dbReference type="Proteomes" id="UP000199647"/>
    </source>
</evidence>
<dbReference type="GO" id="GO:0046872">
    <property type="term" value="F:metal ion binding"/>
    <property type="evidence" value="ECO:0007669"/>
    <property type="project" value="UniProtKB-KW"/>
</dbReference>
<reference evidence="2 3" key="1">
    <citation type="submission" date="2016-10" db="EMBL/GenBank/DDBJ databases">
        <authorList>
            <person name="de Groot N.N."/>
        </authorList>
    </citation>
    <scope>NUCLEOTIDE SEQUENCE [LARGE SCALE GENOMIC DNA]</scope>
    <source>
        <strain evidence="2 3">A52C2</strain>
    </source>
</reference>
<dbReference type="Proteomes" id="UP000199647">
    <property type="component" value="Unassembled WGS sequence"/>
</dbReference>
<name>A0A1H9QLG3_9HYPH</name>
<comment type="cofactor">
    <cofactor evidence="1">
        <name>Mg(2+)</name>
        <dbReference type="ChEBI" id="CHEBI:18420"/>
    </cofactor>
</comment>
<dbReference type="InterPro" id="IPR005493">
    <property type="entry name" value="RraA/RraA-like"/>
</dbReference>
<dbReference type="PANTHER" id="PTHR33254:SF16">
    <property type="entry name" value="BLR3842 PROTEIN"/>
    <property type="match status" value="1"/>
</dbReference>
<dbReference type="InterPro" id="IPR036704">
    <property type="entry name" value="RraA/RraA-like_sf"/>
</dbReference>
<dbReference type="AlphaFoldDB" id="A0A1H9QLG3"/>
<accession>A0A1H9QLG3</accession>
<dbReference type="EMBL" id="FOFG01000030">
    <property type="protein sequence ID" value="SER60593.1"/>
    <property type="molecule type" value="Genomic_DNA"/>
</dbReference>
<dbReference type="Gene3D" id="3.50.30.40">
    <property type="entry name" value="Ribonuclease E inhibitor RraA/RraA-like"/>
    <property type="match status" value="1"/>
</dbReference>
<evidence type="ECO:0000256" key="1">
    <source>
        <dbReference type="PIRSR" id="PIRSR605493-1"/>
    </source>
</evidence>
<protein>
    <submittedName>
        <fullName evidence="2">Regulator of RNase E activity RraA</fullName>
    </submittedName>
</protein>
<dbReference type="PANTHER" id="PTHR33254">
    <property type="entry name" value="4-HYDROXY-4-METHYL-2-OXOGLUTARATE ALDOLASE 3-RELATED"/>
    <property type="match status" value="1"/>
</dbReference>
<feature type="binding site" evidence="1">
    <location>
        <begin position="102"/>
        <end position="105"/>
    </location>
    <ligand>
        <name>substrate</name>
    </ligand>
</feature>
<dbReference type="CDD" id="cd16841">
    <property type="entry name" value="RraA_family"/>
    <property type="match status" value="1"/>
</dbReference>
<proteinExistence type="predicted"/>
<dbReference type="SUPFAM" id="SSF89562">
    <property type="entry name" value="RraA-like"/>
    <property type="match status" value="1"/>
</dbReference>
<dbReference type="Pfam" id="PF03737">
    <property type="entry name" value="RraA-like"/>
    <property type="match status" value="1"/>
</dbReference>
<keyword evidence="3" id="KW-1185">Reference proteome</keyword>